<dbReference type="InterPro" id="IPR032466">
    <property type="entry name" value="Metal_Hydrolase"/>
</dbReference>
<reference evidence="3 4" key="1">
    <citation type="submission" date="2016-10" db="EMBL/GenBank/DDBJ databases">
        <authorList>
            <person name="Varghese N."/>
            <person name="Submissions S."/>
        </authorList>
    </citation>
    <scope>NUCLEOTIDE SEQUENCE [LARGE SCALE GENOMIC DNA]</scope>
    <source>
        <strain evidence="3 4">CGMCC 1.3527</strain>
    </source>
</reference>
<organism evidence="3 4">
    <name type="scientific">Halorubrum xinjiangense</name>
    <dbReference type="NCBI Taxonomy" id="261291"/>
    <lineage>
        <taxon>Archaea</taxon>
        <taxon>Methanobacteriati</taxon>
        <taxon>Methanobacteriota</taxon>
        <taxon>Stenosarchaea group</taxon>
        <taxon>Halobacteria</taxon>
        <taxon>Halobacteriales</taxon>
        <taxon>Haloferacaceae</taxon>
        <taxon>Halorubrum</taxon>
    </lineage>
</organism>
<dbReference type="SUPFAM" id="SSF51556">
    <property type="entry name" value="Metallo-dependent hydrolases"/>
    <property type="match status" value="1"/>
</dbReference>
<keyword evidence="4" id="KW-1185">Reference proteome</keyword>
<evidence type="ECO:0000313" key="3">
    <source>
        <dbReference type="EMBL" id="SDF50905.1"/>
    </source>
</evidence>
<accession>A0A1G7LN31</accession>
<dbReference type="CDD" id="cd01300">
    <property type="entry name" value="YtcJ_like"/>
    <property type="match status" value="1"/>
</dbReference>
<gene>
    <name evidence="3" type="ORF">SAMN04488067_10548</name>
</gene>
<dbReference type="SUPFAM" id="SSF51338">
    <property type="entry name" value="Composite domain of metallo-dependent hydrolases"/>
    <property type="match status" value="1"/>
</dbReference>
<name>A0A1G7LN31_9EURY</name>
<evidence type="ECO:0000313" key="4">
    <source>
        <dbReference type="Proteomes" id="UP000324020"/>
    </source>
</evidence>
<dbReference type="Proteomes" id="UP000324020">
    <property type="component" value="Unassembled WGS sequence"/>
</dbReference>
<dbReference type="AlphaFoldDB" id="A0A1G7LN31"/>
<proteinExistence type="predicted"/>
<evidence type="ECO:0000256" key="1">
    <source>
        <dbReference type="SAM" id="MobiDB-lite"/>
    </source>
</evidence>
<dbReference type="InterPro" id="IPR013108">
    <property type="entry name" value="Amidohydro_3"/>
</dbReference>
<feature type="compositionally biased region" description="Acidic residues" evidence="1">
    <location>
        <begin position="19"/>
        <end position="38"/>
    </location>
</feature>
<dbReference type="OrthoDB" id="8791at2157"/>
<feature type="domain" description="Amidohydrolase 3" evidence="2">
    <location>
        <begin position="71"/>
        <end position="544"/>
    </location>
</feature>
<dbReference type="InterPro" id="IPR011059">
    <property type="entry name" value="Metal-dep_hydrolase_composite"/>
</dbReference>
<dbReference type="InterPro" id="IPR033932">
    <property type="entry name" value="YtcJ-like"/>
</dbReference>
<dbReference type="GO" id="GO:0016810">
    <property type="term" value="F:hydrolase activity, acting on carbon-nitrogen (but not peptide) bonds"/>
    <property type="evidence" value="ECO:0007669"/>
    <property type="project" value="InterPro"/>
</dbReference>
<dbReference type="Gene3D" id="3.20.20.140">
    <property type="entry name" value="Metal-dependent hydrolases"/>
    <property type="match status" value="1"/>
</dbReference>
<sequence length="547" mass="58328">MTEAADRIFVNGEVHTLADPDDGGDADGDDADGGDADGGDAVREAVAVRDGEVVRTGRTHDVELLAGVDTDVVDLDGRVLLPGFVDAHTHLTTVGRYLVHADLSAADSPDDAVDVLAERAAEVKSEGSGGESDETGDWVLGYGYDESTWDESRYLTRADLDRVSTERPVAAFREDMHVAAVNGVALDRFADALADAPDETVPTDGDGEPSGVLLEAAIDPIYRAVEPGPAETRAVVEAALEHCAERGITGFHDMVRDSHAPRVYRDLDAAGELTARVRINYWSDHLDAAREVGLATNAGSEMVQTGAIKSYTDGSLGGRTARLSEPYADAPDETGQWVVAPEELNETVADATEAGFQFTAHAIGDEAVDAVLDAYEEASRTDAGEARHRVEHVELADDDAIERLAETGIVASVQPNFLKWAREGGLYEERLGEERTARTNRYREMLDAGVELAFGSDGMPMDPLFGVHQAVTAPAAAQRLTVTEALRAYTSGAAYAGFDEDRLGTVEAGKRADFVALDASPWERDGAIDEIDVALTVVDGEIVFDGR</sequence>
<dbReference type="Pfam" id="PF07969">
    <property type="entry name" value="Amidohydro_3"/>
    <property type="match status" value="1"/>
</dbReference>
<protein>
    <recommendedName>
        <fullName evidence="2">Amidohydrolase 3 domain-containing protein</fullName>
    </recommendedName>
</protein>
<feature type="region of interest" description="Disordered" evidence="1">
    <location>
        <begin position="12"/>
        <end position="39"/>
    </location>
</feature>
<dbReference type="RefSeq" id="WP_149798410.1">
    <property type="nucleotide sequence ID" value="NZ_FNBO01000005.1"/>
</dbReference>
<dbReference type="PANTHER" id="PTHR22642">
    <property type="entry name" value="IMIDAZOLONEPROPIONASE"/>
    <property type="match status" value="1"/>
</dbReference>
<dbReference type="Gene3D" id="3.10.310.70">
    <property type="match status" value="1"/>
</dbReference>
<dbReference type="Gene3D" id="2.30.40.10">
    <property type="entry name" value="Urease, subunit C, domain 1"/>
    <property type="match status" value="1"/>
</dbReference>
<dbReference type="PANTHER" id="PTHR22642:SF2">
    <property type="entry name" value="PROTEIN LONG AFTER FAR-RED 3"/>
    <property type="match status" value="1"/>
</dbReference>
<dbReference type="EMBL" id="FNBO01000005">
    <property type="protein sequence ID" value="SDF50905.1"/>
    <property type="molecule type" value="Genomic_DNA"/>
</dbReference>
<evidence type="ECO:0000259" key="2">
    <source>
        <dbReference type="Pfam" id="PF07969"/>
    </source>
</evidence>